<keyword evidence="1" id="KW-0472">Membrane</keyword>
<reference evidence="2" key="1">
    <citation type="submission" date="2016-06" db="UniProtKB">
        <authorList>
            <consortium name="WormBaseParasite"/>
        </authorList>
    </citation>
    <scope>IDENTIFICATION</scope>
</reference>
<dbReference type="InterPro" id="IPR026082">
    <property type="entry name" value="ABCA"/>
</dbReference>
<dbReference type="GO" id="GO:0016020">
    <property type="term" value="C:membrane"/>
    <property type="evidence" value="ECO:0007669"/>
    <property type="project" value="InterPro"/>
</dbReference>
<accession>A0A183D8M9</accession>
<dbReference type="WBParaSite" id="GPUH_0000507701-mRNA-1">
    <property type="protein sequence ID" value="GPUH_0000507701-mRNA-1"/>
    <property type="gene ID" value="GPUH_0000507701"/>
</dbReference>
<proteinExistence type="predicted"/>
<keyword evidence="1" id="KW-1133">Transmembrane helix</keyword>
<dbReference type="GO" id="GO:0005319">
    <property type="term" value="F:lipid transporter activity"/>
    <property type="evidence" value="ECO:0007669"/>
    <property type="project" value="TreeGrafter"/>
</dbReference>
<feature type="transmembrane region" description="Helical" evidence="1">
    <location>
        <begin position="15"/>
        <end position="39"/>
    </location>
</feature>
<keyword evidence="1" id="KW-0812">Transmembrane</keyword>
<evidence type="ECO:0000313" key="2">
    <source>
        <dbReference type="WBParaSite" id="GPUH_0000507701-mRNA-1"/>
    </source>
</evidence>
<sequence>LLFFPYQISTKAQSLTYITFSLLFPQTAVAYGFELIYIADVNYVSDWSSIFSIYAAEYGITLSHVLSAFAIDTLIYAILAWYVSAVFPGAYGVPQPFYFFFTARYWLGDSYILRKARDDAAPPPVKLSGNIAFLIAQI</sequence>
<feature type="transmembrane region" description="Helical" evidence="1">
    <location>
        <begin position="60"/>
        <end position="83"/>
    </location>
</feature>
<evidence type="ECO:0000256" key="1">
    <source>
        <dbReference type="SAM" id="Phobius"/>
    </source>
</evidence>
<protein>
    <submittedName>
        <fullName evidence="2">TLC domain-containing protein</fullName>
    </submittedName>
</protein>
<feature type="transmembrane region" description="Helical" evidence="1">
    <location>
        <begin position="89"/>
        <end position="107"/>
    </location>
</feature>
<dbReference type="AlphaFoldDB" id="A0A183D8M9"/>
<name>A0A183D8M9_9BILA</name>
<dbReference type="GO" id="GO:0140359">
    <property type="term" value="F:ABC-type transporter activity"/>
    <property type="evidence" value="ECO:0007669"/>
    <property type="project" value="InterPro"/>
</dbReference>
<dbReference type="PANTHER" id="PTHR19229:SF250">
    <property type="entry name" value="ABC TRANSPORTER DOMAIN-CONTAINING PROTEIN-RELATED"/>
    <property type="match status" value="1"/>
</dbReference>
<organism evidence="2">
    <name type="scientific">Gongylonema pulchrum</name>
    <dbReference type="NCBI Taxonomy" id="637853"/>
    <lineage>
        <taxon>Eukaryota</taxon>
        <taxon>Metazoa</taxon>
        <taxon>Ecdysozoa</taxon>
        <taxon>Nematoda</taxon>
        <taxon>Chromadorea</taxon>
        <taxon>Rhabditida</taxon>
        <taxon>Spirurina</taxon>
        <taxon>Spiruromorpha</taxon>
        <taxon>Spiruroidea</taxon>
        <taxon>Gongylonematidae</taxon>
        <taxon>Gongylonema</taxon>
    </lineage>
</organism>
<dbReference type="PANTHER" id="PTHR19229">
    <property type="entry name" value="ATP-BINDING CASSETTE TRANSPORTER SUBFAMILY A ABCA"/>
    <property type="match status" value="1"/>
</dbReference>